<dbReference type="Proteomes" id="UP000061010">
    <property type="component" value="Chromosome"/>
</dbReference>
<dbReference type="Gene3D" id="3.40.109.10">
    <property type="entry name" value="NADH Oxidase"/>
    <property type="match status" value="1"/>
</dbReference>
<dbReference type="PANTHER" id="PTHR43745">
    <property type="entry name" value="NITROREDUCTASE MJ1384-RELATED"/>
    <property type="match status" value="1"/>
</dbReference>
<evidence type="ECO:0000313" key="2">
    <source>
        <dbReference type="EMBL" id="ALJ26988.1"/>
    </source>
</evidence>
<dbReference type="InterPro" id="IPR052544">
    <property type="entry name" value="Bacteriocin_Proc_Enz"/>
</dbReference>
<dbReference type="KEGG" id="sacz:AOT14_05430"/>
<keyword evidence="3" id="KW-1185">Reference proteome</keyword>
<dbReference type="Pfam" id="PF00881">
    <property type="entry name" value="Nitroreductase"/>
    <property type="match status" value="1"/>
</dbReference>
<dbReference type="InterPro" id="IPR000415">
    <property type="entry name" value="Nitroreductase-like"/>
</dbReference>
<dbReference type="EMBL" id="CP012900">
    <property type="protein sequence ID" value="ALJ26988.1"/>
    <property type="molecule type" value="Genomic_DNA"/>
</dbReference>
<name>A0A0S1AW12_9GAMM</name>
<sequence>MTWTPLPEPRPRPQVQPYTPYVWPHGTFVALPQPAEGGGPPMFEALAQRRSVRELKALPVEALGALLWHSQRRLAWAPSPLGFELERRPAPSGGAIHPIHVLAFDPQNGAWGRYDGVRHGLHDLGDQMPMLEGLVEQARSIVADPEATLLWLVAEPGKTGAKYENAQSVVWRDAGVLQGYLVAVAAGLGLGTCLLGMTGQDWAARLADQGQLTGVGALWVGRRP</sequence>
<dbReference type="AlphaFoldDB" id="A0A0S1AW12"/>
<dbReference type="SUPFAM" id="SSF55469">
    <property type="entry name" value="FMN-dependent nitroreductase-like"/>
    <property type="match status" value="1"/>
</dbReference>
<dbReference type="OrthoDB" id="797566at2"/>
<evidence type="ECO:0000259" key="1">
    <source>
        <dbReference type="Pfam" id="PF00881"/>
    </source>
</evidence>
<dbReference type="GO" id="GO:0016491">
    <property type="term" value="F:oxidoreductase activity"/>
    <property type="evidence" value="ECO:0007669"/>
    <property type="project" value="InterPro"/>
</dbReference>
<feature type="domain" description="Nitroreductase" evidence="1">
    <location>
        <begin position="46"/>
        <end position="199"/>
    </location>
</feature>
<dbReference type="InterPro" id="IPR029479">
    <property type="entry name" value="Nitroreductase"/>
</dbReference>
<gene>
    <name evidence="2" type="ORF">AOT14_05430</name>
</gene>
<evidence type="ECO:0000313" key="3">
    <source>
        <dbReference type="Proteomes" id="UP000061010"/>
    </source>
</evidence>
<dbReference type="PANTHER" id="PTHR43745:SF2">
    <property type="entry name" value="NITROREDUCTASE MJ1384-RELATED"/>
    <property type="match status" value="1"/>
</dbReference>
<reference evidence="2 3" key="1">
    <citation type="journal article" date="2015" name="Genome Announc.">
        <title>Complete Genome Sequencing of Stenotrophomonas acidaminiphila ZAC14D2_NAIMI4_2, a Multidrug-Resistant Strain Isolated from Sediments of a Polluted River in Mexico, Uncovers New Antibiotic Resistance Genes and a Novel Class-II Lasso Peptide Biosynthesis Gene Cluster.</title>
        <authorList>
            <person name="Vinuesa P."/>
            <person name="Ochoa-Sanchez L.E."/>
        </authorList>
    </citation>
    <scope>NUCLEOTIDE SEQUENCE [LARGE SCALE GENOMIC DNA]</scope>
    <source>
        <strain evidence="2 3">ZAC14D2_NAIMI4_2</strain>
    </source>
</reference>
<accession>A0A0S1AW12</accession>
<proteinExistence type="predicted"/>
<protein>
    <submittedName>
        <fullName evidence="2">Dehydrogenase</fullName>
    </submittedName>
</protein>
<organism evidence="2 3">
    <name type="scientific">Stenotrophomonas acidaminiphila</name>
    <dbReference type="NCBI Taxonomy" id="128780"/>
    <lineage>
        <taxon>Bacteria</taxon>
        <taxon>Pseudomonadati</taxon>
        <taxon>Pseudomonadota</taxon>
        <taxon>Gammaproteobacteria</taxon>
        <taxon>Lysobacterales</taxon>
        <taxon>Lysobacteraceae</taxon>
        <taxon>Stenotrophomonas</taxon>
    </lineage>
</organism>